<name>A0A2G2X502_CAPBA</name>
<protein>
    <submittedName>
        <fullName evidence="1">Uncharacterized protein</fullName>
    </submittedName>
</protein>
<dbReference type="AlphaFoldDB" id="A0A2G2X502"/>
<dbReference type="OrthoDB" id="1320145at2759"/>
<evidence type="ECO:0000313" key="2">
    <source>
        <dbReference type="Proteomes" id="UP000224567"/>
    </source>
</evidence>
<sequence>MSLALSCTDVQCARAIGEQHELKKVDVTVEATAKEHNIIVDNASTTLKEEKKVEPVSLGERKNYPFEGINISDEAQKKLTQLINDYSEWIDNRLLKHHASRKQNNEHYKVNESSLSFDMFDFVVAHPEMKNWFYLMSQPQTC</sequence>
<accession>A0A2G2X502</accession>
<gene>
    <name evidence="1" type="ORF">CQW23_06961</name>
</gene>
<keyword evidence="2" id="KW-1185">Reference proteome</keyword>
<dbReference type="Proteomes" id="UP000224567">
    <property type="component" value="Unassembled WGS sequence"/>
</dbReference>
<comment type="caution">
    <text evidence="1">The sequence shown here is derived from an EMBL/GenBank/DDBJ whole genome shotgun (WGS) entry which is preliminary data.</text>
</comment>
<dbReference type="EMBL" id="MLFT02000003">
    <property type="protein sequence ID" value="PHT52499.1"/>
    <property type="molecule type" value="Genomic_DNA"/>
</dbReference>
<organism evidence="1 2">
    <name type="scientific">Capsicum baccatum</name>
    <name type="common">Peruvian pepper</name>
    <dbReference type="NCBI Taxonomy" id="33114"/>
    <lineage>
        <taxon>Eukaryota</taxon>
        <taxon>Viridiplantae</taxon>
        <taxon>Streptophyta</taxon>
        <taxon>Embryophyta</taxon>
        <taxon>Tracheophyta</taxon>
        <taxon>Spermatophyta</taxon>
        <taxon>Magnoliopsida</taxon>
        <taxon>eudicotyledons</taxon>
        <taxon>Gunneridae</taxon>
        <taxon>Pentapetalae</taxon>
        <taxon>asterids</taxon>
        <taxon>lamiids</taxon>
        <taxon>Solanales</taxon>
        <taxon>Solanaceae</taxon>
        <taxon>Solanoideae</taxon>
        <taxon>Capsiceae</taxon>
        <taxon>Capsicum</taxon>
    </lineage>
</organism>
<proteinExistence type="predicted"/>
<reference evidence="1 2" key="1">
    <citation type="journal article" date="2017" name="Genome Biol.">
        <title>New reference genome sequences of hot pepper reveal the massive evolution of plant disease-resistance genes by retroduplication.</title>
        <authorList>
            <person name="Kim S."/>
            <person name="Park J."/>
            <person name="Yeom S.I."/>
            <person name="Kim Y.M."/>
            <person name="Seo E."/>
            <person name="Kim K.T."/>
            <person name="Kim M.S."/>
            <person name="Lee J.M."/>
            <person name="Cheong K."/>
            <person name="Shin H.S."/>
            <person name="Kim S.B."/>
            <person name="Han K."/>
            <person name="Lee J."/>
            <person name="Park M."/>
            <person name="Lee H.A."/>
            <person name="Lee H.Y."/>
            <person name="Lee Y."/>
            <person name="Oh S."/>
            <person name="Lee J.H."/>
            <person name="Choi E."/>
            <person name="Choi E."/>
            <person name="Lee S.E."/>
            <person name="Jeon J."/>
            <person name="Kim H."/>
            <person name="Choi G."/>
            <person name="Song H."/>
            <person name="Lee J."/>
            <person name="Lee S.C."/>
            <person name="Kwon J.K."/>
            <person name="Lee H.Y."/>
            <person name="Koo N."/>
            <person name="Hong Y."/>
            <person name="Kim R.W."/>
            <person name="Kang W.H."/>
            <person name="Huh J.H."/>
            <person name="Kang B.C."/>
            <person name="Yang T.J."/>
            <person name="Lee Y.H."/>
            <person name="Bennetzen J.L."/>
            <person name="Choi D."/>
        </authorList>
    </citation>
    <scope>NUCLEOTIDE SEQUENCE [LARGE SCALE GENOMIC DNA]</scope>
    <source>
        <strain evidence="2">cv. PBC81</strain>
    </source>
</reference>
<evidence type="ECO:0000313" key="1">
    <source>
        <dbReference type="EMBL" id="PHT52499.1"/>
    </source>
</evidence>
<reference evidence="2" key="2">
    <citation type="journal article" date="2017" name="J. Anim. Genet.">
        <title>Multiple reference genome sequences of hot pepper reveal the massive evolution of plant disease resistance genes by retroduplication.</title>
        <authorList>
            <person name="Kim S."/>
            <person name="Park J."/>
            <person name="Yeom S.-I."/>
            <person name="Kim Y.-M."/>
            <person name="Seo E."/>
            <person name="Kim K.-T."/>
            <person name="Kim M.-S."/>
            <person name="Lee J.M."/>
            <person name="Cheong K."/>
            <person name="Shin H.-S."/>
            <person name="Kim S.-B."/>
            <person name="Han K."/>
            <person name="Lee J."/>
            <person name="Park M."/>
            <person name="Lee H.-A."/>
            <person name="Lee H.-Y."/>
            <person name="Lee Y."/>
            <person name="Oh S."/>
            <person name="Lee J.H."/>
            <person name="Choi E."/>
            <person name="Choi E."/>
            <person name="Lee S.E."/>
            <person name="Jeon J."/>
            <person name="Kim H."/>
            <person name="Choi G."/>
            <person name="Song H."/>
            <person name="Lee J."/>
            <person name="Lee S.-C."/>
            <person name="Kwon J.-K."/>
            <person name="Lee H.-Y."/>
            <person name="Koo N."/>
            <person name="Hong Y."/>
            <person name="Kim R.W."/>
            <person name="Kang W.-H."/>
            <person name="Huh J.H."/>
            <person name="Kang B.-C."/>
            <person name="Yang T.-J."/>
            <person name="Lee Y.-H."/>
            <person name="Bennetzen J.L."/>
            <person name="Choi D."/>
        </authorList>
    </citation>
    <scope>NUCLEOTIDE SEQUENCE [LARGE SCALE GENOMIC DNA]</scope>
    <source>
        <strain evidence="2">cv. PBC81</strain>
    </source>
</reference>